<reference evidence="2 3" key="1">
    <citation type="submission" date="2014-06" db="EMBL/GenBank/DDBJ databases">
        <authorList>
            <person name="Urmite Genomes Urmite Genomes"/>
        </authorList>
    </citation>
    <scope>NUCLEOTIDE SEQUENCE [LARGE SCALE GENOMIC DNA]</scope>
</reference>
<accession>A0A078L4G2</accession>
<sequence>MQKRLLSLLFLANTAFASPWFTGPLLAPAGKTIPAGHFNFEPYGFYTEYPAGFRNVEVTPILTAGINSFMDLQTSLPYDYSWDRGKHGNGIGDYSIALGFQALRQKEGSWLPDLRIVLQEVIPTGRFERLDPKKLGTDQTGSGSYQTFLGFNFQKLFTVNKEHYIRTRLSLVGSYPSDVKVHGVNAFGGNRLTEGKVHPGRSYSVDAAIEYTLTQHWVPVMEALYVHSTSTNFSGNPGFTPGGSFANVGGKGGDSASLAPAVEYNFTPSLGIIGGVWFSVTGPHGAKFASTTVAVNYFF</sequence>
<dbReference type="Pfam" id="PF13557">
    <property type="entry name" value="Phenol_MetA_deg"/>
    <property type="match status" value="1"/>
</dbReference>
<dbReference type="eggNOG" id="COG4313">
    <property type="taxonomic scope" value="Bacteria"/>
</dbReference>
<evidence type="ECO:0000256" key="1">
    <source>
        <dbReference type="SAM" id="SignalP"/>
    </source>
</evidence>
<protein>
    <recommendedName>
        <fullName evidence="4">Fe-S protein</fullName>
    </recommendedName>
</protein>
<organism evidence="2 3">
    <name type="scientific">Legionella massiliensis</name>
    <dbReference type="NCBI Taxonomy" id="1034943"/>
    <lineage>
        <taxon>Bacteria</taxon>
        <taxon>Pseudomonadati</taxon>
        <taxon>Pseudomonadota</taxon>
        <taxon>Gammaproteobacteria</taxon>
        <taxon>Legionellales</taxon>
        <taxon>Legionellaceae</taxon>
        <taxon>Legionella</taxon>
    </lineage>
</organism>
<dbReference type="InterPro" id="IPR025737">
    <property type="entry name" value="FApF"/>
</dbReference>
<feature type="chain" id="PRO_5009744217" description="Fe-S protein" evidence="1">
    <location>
        <begin position="18"/>
        <end position="299"/>
    </location>
</feature>
<dbReference type="EMBL" id="CCSB01000004">
    <property type="protein sequence ID" value="CDZ78818.1"/>
    <property type="molecule type" value="Genomic_DNA"/>
</dbReference>
<feature type="signal peptide" evidence="1">
    <location>
        <begin position="1"/>
        <end position="17"/>
    </location>
</feature>
<dbReference type="RefSeq" id="WP_044012000.1">
    <property type="nucleotide sequence ID" value="NZ_CCVW01000004.1"/>
</dbReference>
<dbReference type="Proteomes" id="UP000044071">
    <property type="component" value="Unassembled WGS sequence"/>
</dbReference>
<proteinExistence type="predicted"/>
<dbReference type="STRING" id="1034943.BN59_03132"/>
<keyword evidence="1" id="KW-0732">Signal</keyword>
<dbReference type="AlphaFoldDB" id="A0A078L4G2"/>
<evidence type="ECO:0000313" key="2">
    <source>
        <dbReference type="EMBL" id="CDZ78818.1"/>
    </source>
</evidence>
<keyword evidence="3" id="KW-1185">Reference proteome</keyword>
<dbReference type="OrthoDB" id="7240756at2"/>
<evidence type="ECO:0000313" key="3">
    <source>
        <dbReference type="Proteomes" id="UP000044071"/>
    </source>
</evidence>
<evidence type="ECO:0008006" key="4">
    <source>
        <dbReference type="Google" id="ProtNLM"/>
    </source>
</evidence>
<gene>
    <name evidence="2" type="ORF">BN59_03132</name>
</gene>
<name>A0A078L4G2_9GAMM</name>